<dbReference type="AlphaFoldDB" id="A0A7Z9BME5"/>
<accession>A0A7Z9BME5</accession>
<organism evidence="1 2">
    <name type="scientific">Planktothrix serta PCC 8927</name>
    <dbReference type="NCBI Taxonomy" id="671068"/>
    <lineage>
        <taxon>Bacteria</taxon>
        <taxon>Bacillati</taxon>
        <taxon>Cyanobacteriota</taxon>
        <taxon>Cyanophyceae</taxon>
        <taxon>Oscillatoriophycideae</taxon>
        <taxon>Oscillatoriales</taxon>
        <taxon>Microcoleaceae</taxon>
        <taxon>Planktothrix</taxon>
    </lineage>
</organism>
<name>A0A7Z9BME5_9CYAN</name>
<reference evidence="1" key="1">
    <citation type="submission" date="2019-10" db="EMBL/GenBank/DDBJ databases">
        <authorList>
            <consortium name="Genoscope - CEA"/>
            <person name="William W."/>
        </authorList>
    </citation>
    <scope>NUCLEOTIDE SEQUENCE [LARGE SCALE GENOMIC DNA]</scope>
    <source>
        <strain evidence="1">BBR_PRJEB10992</strain>
    </source>
</reference>
<evidence type="ECO:0000313" key="2">
    <source>
        <dbReference type="Proteomes" id="UP000184550"/>
    </source>
</evidence>
<gene>
    <name evidence="1" type="ORF">PL8927_600016</name>
</gene>
<sequence length="72" mass="7968">MGDVFPSPCGEKIGNNFNVKVEYVDFEGFPSPCGEKIGNNLSKYKSIPLQRLPFPSPCGEKIGNNYKRKTKG</sequence>
<protein>
    <submittedName>
        <fullName evidence="1">Uncharacterized protein</fullName>
    </submittedName>
</protein>
<evidence type="ECO:0000313" key="1">
    <source>
        <dbReference type="EMBL" id="VXD17571.1"/>
    </source>
</evidence>
<keyword evidence="2" id="KW-1185">Reference proteome</keyword>
<proteinExistence type="predicted"/>
<dbReference type="Proteomes" id="UP000184550">
    <property type="component" value="Unassembled WGS sequence"/>
</dbReference>
<dbReference type="EMBL" id="CZCU02000136">
    <property type="protein sequence ID" value="VXD17571.1"/>
    <property type="molecule type" value="Genomic_DNA"/>
</dbReference>
<comment type="caution">
    <text evidence="1">The sequence shown here is derived from an EMBL/GenBank/DDBJ whole genome shotgun (WGS) entry which is preliminary data.</text>
</comment>